<dbReference type="InterPro" id="IPR013656">
    <property type="entry name" value="PAS_4"/>
</dbReference>
<name>A0A133U7M0_9EURY</name>
<dbReference type="CDD" id="cd00082">
    <property type="entry name" value="HisKA"/>
    <property type="match status" value="1"/>
</dbReference>
<dbReference type="Pfam" id="PF16927">
    <property type="entry name" value="HisKA_7TM"/>
    <property type="match status" value="1"/>
</dbReference>
<feature type="transmembrane region" description="Helical" evidence="1">
    <location>
        <begin position="102"/>
        <end position="119"/>
    </location>
</feature>
<dbReference type="Gene3D" id="3.30.565.10">
    <property type="entry name" value="Histidine kinase-like ATPase, C-terminal domain"/>
    <property type="match status" value="1"/>
</dbReference>
<keyword evidence="1" id="KW-0472">Membrane</keyword>
<keyword evidence="1" id="KW-0812">Transmembrane</keyword>
<gene>
    <name evidence="5" type="ORF">AKJ62_01520</name>
</gene>
<dbReference type="Pfam" id="PF02518">
    <property type="entry name" value="HATPase_c"/>
    <property type="match status" value="1"/>
</dbReference>
<dbReference type="InterPro" id="IPR031621">
    <property type="entry name" value="HisKA_7TM"/>
</dbReference>
<dbReference type="InterPro" id="IPR035965">
    <property type="entry name" value="PAS-like_dom_sf"/>
</dbReference>
<evidence type="ECO:0000259" key="4">
    <source>
        <dbReference type="Pfam" id="PF16927"/>
    </source>
</evidence>
<dbReference type="SUPFAM" id="SSF55785">
    <property type="entry name" value="PYP-like sensor domain (PAS domain)"/>
    <property type="match status" value="1"/>
</dbReference>
<protein>
    <recommendedName>
        <fullName evidence="7">PAS domain-containing protein</fullName>
    </recommendedName>
</protein>
<evidence type="ECO:0000259" key="3">
    <source>
        <dbReference type="Pfam" id="PF08448"/>
    </source>
</evidence>
<dbReference type="InterPro" id="IPR036890">
    <property type="entry name" value="HATPase_C_sf"/>
</dbReference>
<feature type="transmembrane region" description="Helical" evidence="1">
    <location>
        <begin position="6"/>
        <end position="26"/>
    </location>
</feature>
<dbReference type="EMBL" id="LHXL01000011">
    <property type="protein sequence ID" value="KXA90180.1"/>
    <property type="molecule type" value="Genomic_DNA"/>
</dbReference>
<evidence type="ECO:0000313" key="5">
    <source>
        <dbReference type="EMBL" id="KXA90180.1"/>
    </source>
</evidence>
<feature type="domain" description="PAS fold-4" evidence="3">
    <location>
        <begin position="242"/>
        <end position="344"/>
    </location>
</feature>
<keyword evidence="1" id="KW-1133">Transmembrane helix</keyword>
<dbReference type="Proteomes" id="UP000070589">
    <property type="component" value="Unassembled WGS sequence"/>
</dbReference>
<dbReference type="NCBIfam" id="TIGR00229">
    <property type="entry name" value="sensory_box"/>
    <property type="match status" value="1"/>
</dbReference>
<reference evidence="5 6" key="1">
    <citation type="journal article" date="2016" name="Sci. Rep.">
        <title>Metabolic traits of an uncultured archaeal lineage -MSBL1- from brine pools of the Red Sea.</title>
        <authorList>
            <person name="Mwirichia R."/>
            <person name="Alam I."/>
            <person name="Rashid M."/>
            <person name="Vinu M."/>
            <person name="Ba-Alawi W."/>
            <person name="Anthony Kamau A."/>
            <person name="Kamanda Ngugi D."/>
            <person name="Goker M."/>
            <person name="Klenk H.P."/>
            <person name="Bajic V."/>
            <person name="Stingl U."/>
        </authorList>
    </citation>
    <scope>NUCLEOTIDE SEQUENCE [LARGE SCALE GENOMIC DNA]</scope>
    <source>
        <strain evidence="5">SCGC-AAA259D14</strain>
    </source>
</reference>
<feature type="transmembrane region" description="Helical" evidence="1">
    <location>
        <begin position="139"/>
        <end position="169"/>
    </location>
</feature>
<dbReference type="InterPro" id="IPR000014">
    <property type="entry name" value="PAS"/>
</dbReference>
<feature type="transmembrane region" description="Helical" evidence="1">
    <location>
        <begin position="181"/>
        <end position="200"/>
    </location>
</feature>
<organism evidence="5 6">
    <name type="scientific">candidate division MSBL1 archaeon SCGC-AAA259D14</name>
    <dbReference type="NCBI Taxonomy" id="1698261"/>
    <lineage>
        <taxon>Archaea</taxon>
        <taxon>Methanobacteriati</taxon>
        <taxon>Methanobacteriota</taxon>
        <taxon>candidate division MSBL1</taxon>
    </lineage>
</organism>
<sequence>MYRPEGVLVVVLFLCSGVSILTLSISVYRNKRSPLSRIFFFLGMSGAFWVFAHLFELVSPGSFGTLLWGKLKYLGIATLPVFWLVFALQYTGRGRYVTWKSIALLLVVPIIVLFSLWTNSYHHLFYRELVIKDLGGVTYFYSVFGPFFWLSAVYDYILVFSGVVLILYSLADLHRTYWKQATVIAVGVLIPLLGSVLYVSGPSPGLDITPVLFLPASISLTFGVRNFHFLDAFLIGRKTVFQKISNAIFVLDQDRNIIDLNRAGEELAEETERYGDIIGRDVGDVFSEKFDFSEVIDSEGEAVTEFKLAKNGEERHFQAQIGPLRENGENQVGWIIIVRDVTEHEKTRERKDFLNNLLRQDLGGKYRTIQGYLQLLEEVDLPDEHREYLRRAVKAGGEADEILELAKKLEEIEEVGWVAERDISKIVEHVVEQISVSAEREEVEIVEAYPEAVAGVRGDYSLDVLFSQILKTRILSSECSKIVIEVEEREENVLVSVEDDGERLVDAIKNLFSGEVYRGGTAGAGGARYYMLRQIAEHNNADIEVRDSELGGARFDVLLQKA</sequence>
<dbReference type="InterPro" id="IPR003661">
    <property type="entry name" value="HisK_dim/P_dom"/>
</dbReference>
<evidence type="ECO:0000259" key="2">
    <source>
        <dbReference type="Pfam" id="PF02518"/>
    </source>
</evidence>
<feature type="domain" description="Histidine kinase N-terminal 7TM region" evidence="4">
    <location>
        <begin position="13"/>
        <end position="231"/>
    </location>
</feature>
<comment type="caution">
    <text evidence="5">The sequence shown here is derived from an EMBL/GenBank/DDBJ whole genome shotgun (WGS) entry which is preliminary data.</text>
</comment>
<proteinExistence type="predicted"/>
<dbReference type="AlphaFoldDB" id="A0A133U7M0"/>
<evidence type="ECO:0000256" key="1">
    <source>
        <dbReference type="SAM" id="Phobius"/>
    </source>
</evidence>
<evidence type="ECO:0008006" key="7">
    <source>
        <dbReference type="Google" id="ProtNLM"/>
    </source>
</evidence>
<dbReference type="Pfam" id="PF08448">
    <property type="entry name" value="PAS_4"/>
    <property type="match status" value="1"/>
</dbReference>
<evidence type="ECO:0000313" key="6">
    <source>
        <dbReference type="Proteomes" id="UP000070589"/>
    </source>
</evidence>
<dbReference type="SUPFAM" id="SSF55874">
    <property type="entry name" value="ATPase domain of HSP90 chaperone/DNA topoisomerase II/histidine kinase"/>
    <property type="match status" value="1"/>
</dbReference>
<feature type="domain" description="Histidine kinase/HSP90-like ATPase" evidence="2">
    <location>
        <begin position="476"/>
        <end position="560"/>
    </location>
</feature>
<feature type="transmembrane region" description="Helical" evidence="1">
    <location>
        <begin position="71"/>
        <end position="90"/>
    </location>
</feature>
<dbReference type="GO" id="GO:0000155">
    <property type="term" value="F:phosphorelay sensor kinase activity"/>
    <property type="evidence" value="ECO:0007669"/>
    <property type="project" value="InterPro"/>
</dbReference>
<dbReference type="CDD" id="cd00130">
    <property type="entry name" value="PAS"/>
    <property type="match status" value="1"/>
</dbReference>
<accession>A0A133U7M0</accession>
<keyword evidence="6" id="KW-1185">Reference proteome</keyword>
<feature type="transmembrane region" description="Helical" evidence="1">
    <location>
        <begin position="38"/>
        <end position="59"/>
    </location>
</feature>
<dbReference type="InterPro" id="IPR003594">
    <property type="entry name" value="HATPase_dom"/>
</dbReference>
<dbReference type="Gene3D" id="3.30.450.20">
    <property type="entry name" value="PAS domain"/>
    <property type="match status" value="1"/>
</dbReference>